<organism evidence="2 3">
    <name type="scientific">Maribacter orientalis</name>
    <dbReference type="NCBI Taxonomy" id="228957"/>
    <lineage>
        <taxon>Bacteria</taxon>
        <taxon>Pseudomonadati</taxon>
        <taxon>Bacteroidota</taxon>
        <taxon>Flavobacteriia</taxon>
        <taxon>Flavobacteriales</taxon>
        <taxon>Flavobacteriaceae</taxon>
        <taxon>Maribacter</taxon>
    </lineage>
</organism>
<protein>
    <recommendedName>
        <fullName evidence="1">Zinc-ribbon domain-containing protein</fullName>
    </recommendedName>
</protein>
<dbReference type="STRING" id="228957.SAMN04488008_102238"/>
<feature type="domain" description="Zinc-ribbon" evidence="1">
    <location>
        <begin position="3"/>
        <end position="92"/>
    </location>
</feature>
<dbReference type="PIRSF" id="PIRSF012641">
    <property type="entry name" value="UCP012641"/>
    <property type="match status" value="1"/>
</dbReference>
<dbReference type="Proteomes" id="UP000198990">
    <property type="component" value="Unassembled WGS sequence"/>
</dbReference>
<evidence type="ECO:0000259" key="1">
    <source>
        <dbReference type="Pfam" id="PF10005"/>
    </source>
</evidence>
<name>A0A1H7K8S0_9FLAO</name>
<dbReference type="InterPro" id="IPR031321">
    <property type="entry name" value="UCP012641"/>
</dbReference>
<accession>A0A1H7K8S0</accession>
<sequence length="353" mass="41219">MKLFQCTNCKNTVVFENHTCINCGYFLGYSSYFNTIVSLDANVSQWQLTNLENKTYVYCENHKHDVCNWLVETSQKAEFCLACSLNRTIPQLLDKENSEKWKHIELAKHRLVYQLLQFRLPVISKMEDEQNGLCFDFLSKDDLAKASKDIKTGHANGVITLLISEADPVVREQVKKQMAERYRTLLGHFRHEVGHYYWDQLIRDNEQILKNFRSVFGDESVSYVDALQRHYDNGPKSNWQQSFISKYATSHPWEDWAETWSHYLHLTDVLETAYNFGIQTDPKITSPESLKMNASFNPYKETSFNKFMDTGIPLLYALNSMNRSMGEDDPYPFIISEPVKKKLEFIHNLLKGI</sequence>
<dbReference type="AlphaFoldDB" id="A0A1H7K8S0"/>
<dbReference type="Pfam" id="PF10005">
    <property type="entry name" value="Zn_ribbon_DZR_6"/>
    <property type="match status" value="1"/>
</dbReference>
<proteinExistence type="predicted"/>
<evidence type="ECO:0000313" key="3">
    <source>
        <dbReference type="Proteomes" id="UP000198990"/>
    </source>
</evidence>
<keyword evidence="3" id="KW-1185">Reference proteome</keyword>
<dbReference type="RefSeq" id="WP_091620659.1">
    <property type="nucleotide sequence ID" value="NZ_FNZN01000002.1"/>
</dbReference>
<dbReference type="EMBL" id="FNZN01000002">
    <property type="protein sequence ID" value="SEK82305.1"/>
    <property type="molecule type" value="Genomic_DNA"/>
</dbReference>
<evidence type="ECO:0000313" key="2">
    <source>
        <dbReference type="EMBL" id="SEK82305.1"/>
    </source>
</evidence>
<dbReference type="OrthoDB" id="256753at2"/>
<dbReference type="InterPro" id="IPR011201">
    <property type="entry name" value="Zinc-ribbon_6_bact"/>
</dbReference>
<dbReference type="Pfam" id="PF15887">
    <property type="entry name" value="Peptidase_Mx"/>
    <property type="match status" value="1"/>
</dbReference>
<gene>
    <name evidence="2" type="ORF">SAMN04488008_102238</name>
</gene>
<reference evidence="3" key="1">
    <citation type="submission" date="2016-10" db="EMBL/GenBank/DDBJ databases">
        <authorList>
            <person name="Varghese N."/>
            <person name="Submissions S."/>
        </authorList>
    </citation>
    <scope>NUCLEOTIDE SEQUENCE [LARGE SCALE GENOMIC DNA]</scope>
    <source>
        <strain evidence="3">DSM 16471</strain>
    </source>
</reference>
<dbReference type="Gene3D" id="3.40.390.70">
    <property type="match status" value="1"/>
</dbReference>